<comment type="similarity">
    <text evidence="1">Belongs to the sulfatase family.</text>
</comment>
<dbReference type="InterPro" id="IPR050738">
    <property type="entry name" value="Sulfatase"/>
</dbReference>
<organism evidence="4">
    <name type="scientific">hydrothermal vent metagenome</name>
    <dbReference type="NCBI Taxonomy" id="652676"/>
    <lineage>
        <taxon>unclassified sequences</taxon>
        <taxon>metagenomes</taxon>
        <taxon>ecological metagenomes</taxon>
    </lineage>
</organism>
<dbReference type="PROSITE" id="PS51257">
    <property type="entry name" value="PROKAR_LIPOPROTEIN"/>
    <property type="match status" value="1"/>
</dbReference>
<gene>
    <name evidence="4" type="ORF">MNBD_IGNAVI01-2946</name>
</gene>
<dbReference type="GO" id="GO:0004065">
    <property type="term" value="F:arylsulfatase activity"/>
    <property type="evidence" value="ECO:0007669"/>
    <property type="project" value="UniProtKB-EC"/>
</dbReference>
<dbReference type="Gene3D" id="3.40.720.10">
    <property type="entry name" value="Alkaline Phosphatase, subunit A"/>
    <property type="match status" value="1"/>
</dbReference>
<dbReference type="EC" id="3.1.6.1" evidence="4"/>
<sequence length="464" mass="54150">MIKNFTKIMGILILPFIMMLSGCSIGDKTTDEKPNIIFILTDDQRWDAMGSNNAEILTPEMDKLAKDGVKFTNAFVTTPICAVSRASILSGEYALRNGIKDFKTHFSDSAYAFTYPMQLKQAGYRIGFIGKYGVGREEDFPKDKYDYWGCFPGQGTYWHKDSLGNAVHLTKILGNRALSFIKESPKDKPFCLSISFKAPHAQDRREIEFLFDSTYIDLYKDKVFPTPETGADIYWKSFPEWFRKNNEARIRWKKRFSTPEKYQRTLHGYYRLIYGADIQIGRIRKLLKETGRDKNTIIMFMGDNGFYLAEHGMAGKWYAHEESIRVPLIIYDPRVEEIQKGLVNDKMALNIDIAPTILDYAGFEIPKTMQGKSLRNILYNNKSSWRNEFFFEHPFKYKRIPRSEGIVTKDWKYIRFIDRKPGAEWLYNTGNDPKEKVNLAEDKKYSEIKAQLKKRFEKLKEKVR</sequence>
<name>A0A3B1D5R0_9ZZZZ</name>
<dbReference type="EMBL" id="UOGD01000367">
    <property type="protein sequence ID" value="VAX27065.1"/>
    <property type="molecule type" value="Genomic_DNA"/>
</dbReference>
<feature type="domain" description="Sulfatase N-terminal" evidence="3">
    <location>
        <begin position="34"/>
        <end position="362"/>
    </location>
</feature>
<dbReference type="PANTHER" id="PTHR42693">
    <property type="entry name" value="ARYLSULFATASE FAMILY MEMBER"/>
    <property type="match status" value="1"/>
</dbReference>
<evidence type="ECO:0000256" key="1">
    <source>
        <dbReference type="ARBA" id="ARBA00008779"/>
    </source>
</evidence>
<dbReference type="InterPro" id="IPR017850">
    <property type="entry name" value="Alkaline_phosphatase_core_sf"/>
</dbReference>
<dbReference type="InterPro" id="IPR000917">
    <property type="entry name" value="Sulfatase_N"/>
</dbReference>
<dbReference type="CDD" id="cd16031">
    <property type="entry name" value="G6S_like"/>
    <property type="match status" value="1"/>
</dbReference>
<dbReference type="SUPFAM" id="SSF53649">
    <property type="entry name" value="Alkaline phosphatase-like"/>
    <property type="match status" value="1"/>
</dbReference>
<keyword evidence="2 4" id="KW-0378">Hydrolase</keyword>
<evidence type="ECO:0000259" key="3">
    <source>
        <dbReference type="Pfam" id="PF00884"/>
    </source>
</evidence>
<evidence type="ECO:0000256" key="2">
    <source>
        <dbReference type="ARBA" id="ARBA00022801"/>
    </source>
</evidence>
<dbReference type="Pfam" id="PF00884">
    <property type="entry name" value="Sulfatase"/>
    <property type="match status" value="1"/>
</dbReference>
<dbReference type="PANTHER" id="PTHR42693:SF53">
    <property type="entry name" value="ENDO-4-O-SULFATASE"/>
    <property type="match status" value="1"/>
</dbReference>
<protein>
    <submittedName>
        <fullName evidence="4">Arylsulfatase</fullName>
        <ecNumber evidence="4">3.1.6.1</ecNumber>
    </submittedName>
</protein>
<accession>A0A3B1D5R0</accession>
<dbReference type="AlphaFoldDB" id="A0A3B1D5R0"/>
<reference evidence="4" key="1">
    <citation type="submission" date="2018-06" db="EMBL/GenBank/DDBJ databases">
        <authorList>
            <person name="Zhirakovskaya E."/>
        </authorList>
    </citation>
    <scope>NUCLEOTIDE SEQUENCE</scope>
</reference>
<evidence type="ECO:0000313" key="4">
    <source>
        <dbReference type="EMBL" id="VAX27065.1"/>
    </source>
</evidence>
<proteinExistence type="inferred from homology"/>